<reference evidence="5" key="1">
    <citation type="submission" date="2022-11" db="UniProtKB">
        <authorList>
            <consortium name="WormBaseParasite"/>
        </authorList>
    </citation>
    <scope>IDENTIFICATION</scope>
</reference>
<feature type="compositionally biased region" description="Polar residues" evidence="2">
    <location>
        <begin position="491"/>
        <end position="512"/>
    </location>
</feature>
<dbReference type="Proteomes" id="UP000887577">
    <property type="component" value="Unplaced"/>
</dbReference>
<evidence type="ECO:0000313" key="4">
    <source>
        <dbReference type="Proteomes" id="UP000887577"/>
    </source>
</evidence>
<dbReference type="AlphaFoldDB" id="A0A914YMC1"/>
<feature type="compositionally biased region" description="Low complexity" evidence="2">
    <location>
        <begin position="59"/>
        <end position="71"/>
    </location>
</feature>
<dbReference type="SUPFAM" id="SSF56112">
    <property type="entry name" value="Protein kinase-like (PK-like)"/>
    <property type="match status" value="1"/>
</dbReference>
<dbReference type="InterPro" id="IPR050235">
    <property type="entry name" value="CK1_Ser-Thr_kinase"/>
</dbReference>
<feature type="compositionally biased region" description="Pro residues" evidence="2">
    <location>
        <begin position="48"/>
        <end position="58"/>
    </location>
</feature>
<dbReference type="GO" id="GO:0004674">
    <property type="term" value="F:protein serine/threonine kinase activity"/>
    <property type="evidence" value="ECO:0007669"/>
    <property type="project" value="UniProtKB-EC"/>
</dbReference>
<dbReference type="SMART" id="SM00220">
    <property type="entry name" value="S_TKc"/>
    <property type="match status" value="1"/>
</dbReference>
<proteinExistence type="predicted"/>
<dbReference type="PROSITE" id="PS50011">
    <property type="entry name" value="PROTEIN_KINASE_DOM"/>
    <property type="match status" value="1"/>
</dbReference>
<dbReference type="InterPro" id="IPR000719">
    <property type="entry name" value="Prot_kinase_dom"/>
</dbReference>
<name>A0A914YMC1_9BILA</name>
<accession>A0A914YMC1</accession>
<dbReference type="GO" id="GO:0005524">
    <property type="term" value="F:ATP binding"/>
    <property type="evidence" value="ECO:0007669"/>
    <property type="project" value="InterPro"/>
</dbReference>
<dbReference type="Gene3D" id="1.10.510.10">
    <property type="entry name" value="Transferase(Phosphotransferase) domain 1"/>
    <property type="match status" value="1"/>
</dbReference>
<feature type="domain" description="Protein kinase" evidence="3">
    <location>
        <begin position="130"/>
        <end position="408"/>
    </location>
</feature>
<keyword evidence="4" id="KW-1185">Reference proteome</keyword>
<organism evidence="4 5">
    <name type="scientific">Panagrolaimus superbus</name>
    <dbReference type="NCBI Taxonomy" id="310955"/>
    <lineage>
        <taxon>Eukaryota</taxon>
        <taxon>Metazoa</taxon>
        <taxon>Ecdysozoa</taxon>
        <taxon>Nematoda</taxon>
        <taxon>Chromadorea</taxon>
        <taxon>Rhabditida</taxon>
        <taxon>Tylenchina</taxon>
        <taxon>Panagrolaimomorpha</taxon>
        <taxon>Panagrolaimoidea</taxon>
        <taxon>Panagrolaimidae</taxon>
        <taxon>Panagrolaimus</taxon>
    </lineage>
</organism>
<feature type="region of interest" description="Disordered" evidence="2">
    <location>
        <begin position="427"/>
        <end position="524"/>
    </location>
</feature>
<feature type="compositionally biased region" description="Basic and acidic residues" evidence="2">
    <location>
        <begin position="427"/>
        <end position="440"/>
    </location>
</feature>
<dbReference type="PROSITE" id="PS00108">
    <property type="entry name" value="PROTEIN_KINASE_ST"/>
    <property type="match status" value="1"/>
</dbReference>
<dbReference type="PANTHER" id="PTHR11909">
    <property type="entry name" value="CASEIN KINASE-RELATED"/>
    <property type="match status" value="1"/>
</dbReference>
<evidence type="ECO:0000256" key="1">
    <source>
        <dbReference type="ARBA" id="ARBA00012513"/>
    </source>
</evidence>
<protein>
    <recommendedName>
        <fullName evidence="1">non-specific serine/threonine protein kinase</fullName>
        <ecNumber evidence="1">2.7.11.1</ecNumber>
    </recommendedName>
</protein>
<dbReference type="EC" id="2.7.11.1" evidence="1"/>
<feature type="region of interest" description="Disordered" evidence="2">
    <location>
        <begin position="48"/>
        <end position="71"/>
    </location>
</feature>
<evidence type="ECO:0000259" key="3">
    <source>
        <dbReference type="PROSITE" id="PS50011"/>
    </source>
</evidence>
<dbReference type="InterPro" id="IPR008271">
    <property type="entry name" value="Ser/Thr_kinase_AS"/>
</dbReference>
<evidence type="ECO:0000256" key="2">
    <source>
        <dbReference type="SAM" id="MobiDB-lite"/>
    </source>
</evidence>
<feature type="compositionally biased region" description="Low complexity" evidence="2">
    <location>
        <begin position="441"/>
        <end position="452"/>
    </location>
</feature>
<dbReference type="InterPro" id="IPR011009">
    <property type="entry name" value="Kinase-like_dom_sf"/>
</dbReference>
<dbReference type="Pfam" id="PF00069">
    <property type="entry name" value="Pkinase"/>
    <property type="match status" value="1"/>
</dbReference>
<evidence type="ECO:0000313" key="5">
    <source>
        <dbReference type="WBParaSite" id="PSU_v2.g2053.t1"/>
    </source>
</evidence>
<sequence length="524" mass="60510">MNFDHLRSMRYFEIATFMAPFYIQPNVPPIQWNTYGYSYAQPPPIPNIIHQQPPPPWTPSQQQQHQQQIQPQTMNGNNLAAVIIDSNRDQQQQQQQKPSGPNECWNNAVVAWEQRTMIHNKIGLIINDRYRIVQNIDSGSYGTIFVAEDLKKNNERVAVKFDAASKDDHLKYEYEVYKSALYDDGCVKIEGFPRVFWFGNQFGHNVLVMELLGPPISSLFNFCERKFGIQTILLLGESMIRRIKHLHQRGFIHRDLKLENFLMGLAENDTICYLIDFGLARRYRYRDGRQLKHIPFRKGRSFVGTAKYASLNSHKNAELSRRDDVESLGYVLIELINGSLPWKKLKVRNAYSTKHQMYIKIRNMKEQASWADICPAMAEWMNYCKKLSFTDEPDYDHLLKILRKIPEIIQSNVKSLSESIQDLSIDEDPRCSSCRQRDGKPASTTAPSTTKTNMFKEKDETEEDSSNNSSDNETPQIICNEKNGRERKLSKSASMSIVNTLNPQESLSTIPTTKPYADSVSDLF</sequence>
<dbReference type="WBParaSite" id="PSU_v2.g2053.t1">
    <property type="protein sequence ID" value="PSU_v2.g2053.t1"/>
    <property type="gene ID" value="PSU_v2.g2053"/>
</dbReference>
<dbReference type="CDD" id="cd14016">
    <property type="entry name" value="STKc_CK1"/>
    <property type="match status" value="1"/>
</dbReference>